<protein>
    <submittedName>
        <fullName evidence="2">Uncharacterized protein</fullName>
    </submittedName>
</protein>
<evidence type="ECO:0000313" key="3">
    <source>
        <dbReference type="Proteomes" id="UP001153069"/>
    </source>
</evidence>
<name>A0A9N8EK69_9STRA</name>
<accession>A0A9N8EK69</accession>
<organism evidence="2 3">
    <name type="scientific">Seminavis robusta</name>
    <dbReference type="NCBI Taxonomy" id="568900"/>
    <lineage>
        <taxon>Eukaryota</taxon>
        <taxon>Sar</taxon>
        <taxon>Stramenopiles</taxon>
        <taxon>Ochrophyta</taxon>
        <taxon>Bacillariophyta</taxon>
        <taxon>Bacillariophyceae</taxon>
        <taxon>Bacillariophycidae</taxon>
        <taxon>Naviculales</taxon>
        <taxon>Naviculaceae</taxon>
        <taxon>Seminavis</taxon>
    </lineage>
</organism>
<gene>
    <name evidence="2" type="ORF">SEMRO_1242_G255480.1</name>
</gene>
<comment type="caution">
    <text evidence="2">The sequence shown here is derived from an EMBL/GenBank/DDBJ whole genome shotgun (WGS) entry which is preliminary data.</text>
</comment>
<dbReference type="Proteomes" id="UP001153069">
    <property type="component" value="Unassembled WGS sequence"/>
</dbReference>
<feature type="region of interest" description="Disordered" evidence="1">
    <location>
        <begin position="1"/>
        <end position="27"/>
    </location>
</feature>
<keyword evidence="3" id="KW-1185">Reference proteome</keyword>
<dbReference type="AlphaFoldDB" id="A0A9N8EK69"/>
<sequence length="106" mass="11412">MAFPRRSTGTAAASTTGTAVHVEKEDEASNTICTTNTSSMMAAMSIPSKIDYANMPSVSSIPLWELNCQFDMVTRRSTGLLADAVAQQRRSQRGNVTILFAVRQPG</sequence>
<proteinExistence type="predicted"/>
<reference evidence="2" key="1">
    <citation type="submission" date="2020-06" db="EMBL/GenBank/DDBJ databases">
        <authorList>
            <consortium name="Plant Systems Biology data submission"/>
        </authorList>
    </citation>
    <scope>NUCLEOTIDE SEQUENCE</scope>
    <source>
        <strain evidence="2">D6</strain>
    </source>
</reference>
<evidence type="ECO:0000313" key="2">
    <source>
        <dbReference type="EMBL" id="CAB9521865.1"/>
    </source>
</evidence>
<evidence type="ECO:0000256" key="1">
    <source>
        <dbReference type="SAM" id="MobiDB-lite"/>
    </source>
</evidence>
<dbReference type="EMBL" id="CAICTM010001240">
    <property type="protein sequence ID" value="CAB9521865.1"/>
    <property type="molecule type" value="Genomic_DNA"/>
</dbReference>
<feature type="compositionally biased region" description="Low complexity" evidence="1">
    <location>
        <begin position="7"/>
        <end position="19"/>
    </location>
</feature>